<keyword evidence="3" id="KW-1185">Reference proteome</keyword>
<evidence type="ECO:0000313" key="3">
    <source>
        <dbReference type="Proteomes" id="UP000609064"/>
    </source>
</evidence>
<dbReference type="Proteomes" id="UP000609064">
    <property type="component" value="Unassembled WGS sequence"/>
</dbReference>
<dbReference type="PANTHER" id="PTHR46825">
    <property type="entry name" value="D-ALANYL-D-ALANINE-CARBOXYPEPTIDASE/ENDOPEPTIDASE AMPH"/>
    <property type="match status" value="1"/>
</dbReference>
<sequence>MKLYVLTLFFASTTILFGQKPDSLTVSQIKRLEEIATQDVPKNAPGIATGIVSNGQIIYEKVAGFADLKDSTLITKDSRFNIASNGKQFTALAILVLIDEKKIKLTDDIRKYLPTIYSKINSKITIENLLTHTSGIRDVYDLWSLQGFTWWKYTFSNKDVLRLIEKQEELNFKPSTKYLYSNTNYILLAMITEKVTGKSFVAYTNDLFRKLNMPNTSFEDDYTKIRGPIAKAYFNFDTWKNYNWIWNVYGDGNIFSTLADQIRWEQILQGQVKCDIKRQIIEKSQQLTDYSSIKNYGYGLEFSTYKGLNYTFHEGATGAWKATVIRFQSKNTSIVTLTNTGKATPNTQTRQMADVVFNLKSNDTYLVTKPTKIGNFVSEEDMIGLYQTDDNFTFQFEKRDSILYLKRIGRNDVKLEREADNILHQTFDPDFKQEFKKNGKGEMTVTAYYTSHSPYTLTKHIYDWKGFNYQALKGKFINSETNVSVEIKFISDKSYEVKIGDKNSTKGLLISPTKLLVDNYVFDIDNNSTLFLSSDRIQRVKFLRVN</sequence>
<dbReference type="EMBL" id="BMKK01000011">
    <property type="protein sequence ID" value="GGD75597.1"/>
    <property type="molecule type" value="Genomic_DNA"/>
</dbReference>
<protein>
    <recommendedName>
        <fullName evidence="1">Beta-lactamase-related domain-containing protein</fullName>
    </recommendedName>
</protein>
<feature type="domain" description="Beta-lactamase-related" evidence="1">
    <location>
        <begin position="42"/>
        <end position="350"/>
    </location>
</feature>
<dbReference type="InterPro" id="IPR050491">
    <property type="entry name" value="AmpC-like"/>
</dbReference>
<dbReference type="AlphaFoldDB" id="A0A916Z3V1"/>
<comment type="caution">
    <text evidence="2">The sequence shown here is derived from an EMBL/GenBank/DDBJ whole genome shotgun (WGS) entry which is preliminary data.</text>
</comment>
<name>A0A916Z3V1_9BACT</name>
<accession>A0A916Z3V1</accession>
<organism evidence="2 3">
    <name type="scientific">Emticicia aquatilis</name>
    <dbReference type="NCBI Taxonomy" id="1537369"/>
    <lineage>
        <taxon>Bacteria</taxon>
        <taxon>Pseudomonadati</taxon>
        <taxon>Bacteroidota</taxon>
        <taxon>Cytophagia</taxon>
        <taxon>Cytophagales</taxon>
        <taxon>Leadbetterellaceae</taxon>
        <taxon>Emticicia</taxon>
    </lineage>
</organism>
<proteinExistence type="predicted"/>
<reference evidence="2" key="1">
    <citation type="journal article" date="2014" name="Int. J. Syst. Evol. Microbiol.">
        <title>Complete genome sequence of Corynebacterium casei LMG S-19264T (=DSM 44701T), isolated from a smear-ripened cheese.</title>
        <authorList>
            <consortium name="US DOE Joint Genome Institute (JGI-PGF)"/>
            <person name="Walter F."/>
            <person name="Albersmeier A."/>
            <person name="Kalinowski J."/>
            <person name="Ruckert C."/>
        </authorList>
    </citation>
    <scope>NUCLEOTIDE SEQUENCE</scope>
    <source>
        <strain evidence="2">CGMCC 1.15958</strain>
    </source>
</reference>
<evidence type="ECO:0000259" key="1">
    <source>
        <dbReference type="Pfam" id="PF00144"/>
    </source>
</evidence>
<evidence type="ECO:0000313" key="2">
    <source>
        <dbReference type="EMBL" id="GGD75597.1"/>
    </source>
</evidence>
<dbReference type="Gene3D" id="3.40.710.10">
    <property type="entry name" value="DD-peptidase/beta-lactamase superfamily"/>
    <property type="match status" value="1"/>
</dbReference>
<dbReference type="InterPro" id="IPR001466">
    <property type="entry name" value="Beta-lactam-related"/>
</dbReference>
<dbReference type="PANTHER" id="PTHR46825:SF9">
    <property type="entry name" value="BETA-LACTAMASE-RELATED DOMAIN-CONTAINING PROTEIN"/>
    <property type="match status" value="1"/>
</dbReference>
<dbReference type="InterPro" id="IPR012338">
    <property type="entry name" value="Beta-lactam/transpept-like"/>
</dbReference>
<dbReference type="SUPFAM" id="SSF56601">
    <property type="entry name" value="beta-lactamase/transpeptidase-like"/>
    <property type="match status" value="1"/>
</dbReference>
<gene>
    <name evidence="2" type="ORF">GCM10011514_44420</name>
</gene>
<reference evidence="2" key="2">
    <citation type="submission" date="2020-09" db="EMBL/GenBank/DDBJ databases">
        <authorList>
            <person name="Sun Q."/>
            <person name="Zhou Y."/>
        </authorList>
    </citation>
    <scope>NUCLEOTIDE SEQUENCE</scope>
    <source>
        <strain evidence="2">CGMCC 1.15958</strain>
    </source>
</reference>
<dbReference type="RefSeq" id="WP_188769561.1">
    <property type="nucleotide sequence ID" value="NZ_BMKK01000011.1"/>
</dbReference>
<dbReference type="Pfam" id="PF00144">
    <property type="entry name" value="Beta-lactamase"/>
    <property type="match status" value="1"/>
</dbReference>